<comment type="caution">
    <text evidence="1">The sequence shown here is derived from an EMBL/GenBank/DDBJ whole genome shotgun (WGS) entry which is preliminary data.</text>
</comment>
<organism evidence="1 2">
    <name type="scientific">Dickeya undicola</name>
    <dbReference type="NCBI Taxonomy" id="1577887"/>
    <lineage>
        <taxon>Bacteria</taxon>
        <taxon>Pseudomonadati</taxon>
        <taxon>Pseudomonadota</taxon>
        <taxon>Gammaproteobacteria</taxon>
        <taxon>Enterobacterales</taxon>
        <taxon>Pectobacteriaceae</taxon>
        <taxon>Dickeya</taxon>
    </lineage>
</organism>
<proteinExistence type="predicted"/>
<gene>
    <name evidence="1" type="ORF">EF878_15840</name>
</gene>
<evidence type="ECO:0000313" key="2">
    <source>
        <dbReference type="Proteomes" id="UP000276061"/>
    </source>
</evidence>
<name>A0A3N0FWB8_9GAMM</name>
<accession>A0A3N0FWB8</accession>
<protein>
    <submittedName>
        <fullName evidence="1">Uncharacterized protein</fullName>
    </submittedName>
</protein>
<dbReference type="AlphaFoldDB" id="A0A3N0FWB8"/>
<dbReference type="Proteomes" id="UP000276061">
    <property type="component" value="Unassembled WGS sequence"/>
</dbReference>
<dbReference type="EMBL" id="RJLR01000026">
    <property type="protein sequence ID" value="RNM04366.1"/>
    <property type="molecule type" value="Genomic_DNA"/>
</dbReference>
<reference evidence="1 2" key="1">
    <citation type="submission" date="2018-11" db="EMBL/GenBank/DDBJ databases">
        <title>Characterization of surface water Dickeya isolates.</title>
        <authorList>
            <person name="Van Gijsegem F."/>
            <person name="Pedron J."/>
        </authorList>
    </citation>
    <scope>NUCLEOTIDE SEQUENCE [LARGE SCALE GENOMIC DNA]</scope>
    <source>
        <strain evidence="1 2">FVG1-MFV-O17</strain>
    </source>
</reference>
<sequence>MRDNVGCPFATSPHARQGEVQKPPLLDLWLGAKLCRCAVPSAFAFAVRTARDAFQTRHELARRPCRASGEVVHLCTVFNAGKTSYLELKKFAQ</sequence>
<evidence type="ECO:0000313" key="1">
    <source>
        <dbReference type="EMBL" id="RNM04366.1"/>
    </source>
</evidence>